<organism evidence="1 2">
    <name type="scientific">Ladona fulva</name>
    <name type="common">Scarce chaser dragonfly</name>
    <name type="synonym">Libellula fulva</name>
    <dbReference type="NCBI Taxonomy" id="123851"/>
    <lineage>
        <taxon>Eukaryota</taxon>
        <taxon>Metazoa</taxon>
        <taxon>Ecdysozoa</taxon>
        <taxon>Arthropoda</taxon>
        <taxon>Hexapoda</taxon>
        <taxon>Insecta</taxon>
        <taxon>Pterygota</taxon>
        <taxon>Palaeoptera</taxon>
        <taxon>Odonata</taxon>
        <taxon>Epiprocta</taxon>
        <taxon>Anisoptera</taxon>
        <taxon>Libelluloidea</taxon>
        <taxon>Libellulidae</taxon>
        <taxon>Ladona</taxon>
    </lineage>
</organism>
<dbReference type="Proteomes" id="UP000792457">
    <property type="component" value="Unassembled WGS sequence"/>
</dbReference>
<dbReference type="EMBL" id="KZ309083">
    <property type="protein sequence ID" value="KAG8236808.1"/>
    <property type="molecule type" value="Genomic_DNA"/>
</dbReference>
<evidence type="ECO:0000313" key="2">
    <source>
        <dbReference type="Proteomes" id="UP000792457"/>
    </source>
</evidence>
<accession>A0A8K0P9D9</accession>
<proteinExistence type="predicted"/>
<protein>
    <submittedName>
        <fullName evidence="1">Uncharacterized protein</fullName>
    </submittedName>
</protein>
<dbReference type="AlphaFoldDB" id="A0A8K0P9D9"/>
<reference evidence="1" key="1">
    <citation type="submission" date="2013-04" db="EMBL/GenBank/DDBJ databases">
        <authorList>
            <person name="Qu J."/>
            <person name="Murali S.C."/>
            <person name="Bandaranaike D."/>
            <person name="Bellair M."/>
            <person name="Blankenburg K."/>
            <person name="Chao H."/>
            <person name="Dinh H."/>
            <person name="Doddapaneni H."/>
            <person name="Downs B."/>
            <person name="Dugan-Rocha S."/>
            <person name="Elkadiri S."/>
            <person name="Gnanaolivu R.D."/>
            <person name="Hernandez B."/>
            <person name="Javaid M."/>
            <person name="Jayaseelan J.C."/>
            <person name="Lee S."/>
            <person name="Li M."/>
            <person name="Ming W."/>
            <person name="Munidasa M."/>
            <person name="Muniz J."/>
            <person name="Nguyen L."/>
            <person name="Ongeri F."/>
            <person name="Osuji N."/>
            <person name="Pu L.-L."/>
            <person name="Puazo M."/>
            <person name="Qu C."/>
            <person name="Quiroz J."/>
            <person name="Raj R."/>
            <person name="Weissenberger G."/>
            <person name="Xin Y."/>
            <person name="Zou X."/>
            <person name="Han Y."/>
            <person name="Richards S."/>
            <person name="Worley K."/>
            <person name="Muzny D."/>
            <person name="Gibbs R."/>
        </authorList>
    </citation>
    <scope>NUCLEOTIDE SEQUENCE</scope>
    <source>
        <strain evidence="1">Sampled in the wild</strain>
    </source>
</reference>
<gene>
    <name evidence="1" type="ORF">J437_LFUL014074</name>
</gene>
<evidence type="ECO:0000313" key="1">
    <source>
        <dbReference type="EMBL" id="KAG8236808.1"/>
    </source>
</evidence>
<keyword evidence="2" id="KW-1185">Reference proteome</keyword>
<reference evidence="1" key="2">
    <citation type="submission" date="2017-10" db="EMBL/GenBank/DDBJ databases">
        <title>Ladona fulva Genome sequencing and assembly.</title>
        <authorList>
            <person name="Murali S."/>
            <person name="Richards S."/>
            <person name="Bandaranaike D."/>
            <person name="Bellair M."/>
            <person name="Blankenburg K."/>
            <person name="Chao H."/>
            <person name="Dinh H."/>
            <person name="Doddapaneni H."/>
            <person name="Dugan-Rocha S."/>
            <person name="Elkadiri S."/>
            <person name="Gnanaolivu R."/>
            <person name="Hernandez B."/>
            <person name="Skinner E."/>
            <person name="Javaid M."/>
            <person name="Lee S."/>
            <person name="Li M."/>
            <person name="Ming W."/>
            <person name="Munidasa M."/>
            <person name="Muniz J."/>
            <person name="Nguyen L."/>
            <person name="Hughes D."/>
            <person name="Osuji N."/>
            <person name="Pu L.-L."/>
            <person name="Puazo M."/>
            <person name="Qu C."/>
            <person name="Quiroz J."/>
            <person name="Raj R."/>
            <person name="Weissenberger G."/>
            <person name="Xin Y."/>
            <person name="Zou X."/>
            <person name="Han Y."/>
            <person name="Worley K."/>
            <person name="Muzny D."/>
            <person name="Gibbs R."/>
        </authorList>
    </citation>
    <scope>NUCLEOTIDE SEQUENCE</scope>
    <source>
        <strain evidence="1">Sampled in the wild</strain>
    </source>
</reference>
<comment type="caution">
    <text evidence="1">The sequence shown here is derived from an EMBL/GenBank/DDBJ whole genome shotgun (WGS) entry which is preliminary data.</text>
</comment>
<sequence>MPRTTVLLDPHSGDKITTQTPTLSQHDNNWLLLNFGRAEWMTYIRELDKCLDWIPPTYINYKRFARAAISTGKIASLEDMESNTILQFVETGKQETPGKLLHSLDTARHENWMNTVENLDFKNSKPLISTNSITSHIVNSTDPKAHKLKKEYTALKSSYPYITLLTEPFSNEEFKTW</sequence>
<name>A0A8K0P9D9_LADFU</name>